<dbReference type="HOGENOM" id="CLU_1358837_0_0_11"/>
<keyword evidence="2" id="KW-1133">Transmembrane helix</keyword>
<organism evidence="3 4">
    <name type="scientific">Gordonia polyisoprenivorans (strain DSM 44266 / VH2)</name>
    <dbReference type="NCBI Taxonomy" id="1112204"/>
    <lineage>
        <taxon>Bacteria</taxon>
        <taxon>Bacillati</taxon>
        <taxon>Actinomycetota</taxon>
        <taxon>Actinomycetes</taxon>
        <taxon>Mycobacteriales</taxon>
        <taxon>Gordoniaceae</taxon>
        <taxon>Gordonia</taxon>
    </lineage>
</organism>
<feature type="compositionally biased region" description="Pro residues" evidence="1">
    <location>
        <begin position="19"/>
        <end position="28"/>
    </location>
</feature>
<dbReference type="Proteomes" id="UP000009154">
    <property type="component" value="Chromosome"/>
</dbReference>
<keyword evidence="2" id="KW-0812">Transmembrane</keyword>
<accession>H6N0L8</accession>
<dbReference type="AlphaFoldDB" id="H6N0L8"/>
<sequence length="201" mass="21792">MRSNRDVAYQFSPSSSSPPLSPTAPPPYVGAGPDGVLRAELIADDALGPRLCRGALLTPGWMLRQSLPAAVGALVAAVAASSTDSWPPAVVTVVVVLGLFLLAQATMLTLGIALGQRRMRRIMPAGTPVGAEFTPLWIGHRVGATYSQIQLERFDRVVVNSRVVLLCTGRRTVVLLPRELVPPQVIADYRARYRRRGFRRR</sequence>
<reference evidence="3 4" key="1">
    <citation type="journal article" date="2012" name="Appl. Environ. Microbiol.">
        <title>Involvement of two latex-clearing proteins during rubber degradation and insights into the subsequent degradation pathway revealed by the genome sequence of Gordonia polyisoprenivorans strain VH2.</title>
        <authorList>
            <person name="Hiessl S."/>
            <person name="Schuldes J."/>
            <person name="Thurmer A."/>
            <person name="Halbsguth T."/>
            <person name="Broker D."/>
            <person name="Angelov A."/>
            <person name="Liebl W."/>
            <person name="Daniel R."/>
            <person name="Steinbuchel A."/>
        </authorList>
    </citation>
    <scope>NUCLEOTIDE SEQUENCE [LARGE SCALE GENOMIC DNA]</scope>
    <source>
        <strain evidence="4">DSM 44266 / VH2</strain>
    </source>
</reference>
<keyword evidence="4" id="KW-1185">Reference proteome</keyword>
<gene>
    <name evidence="3" type="ordered locus">GPOL_c10600</name>
</gene>
<evidence type="ECO:0000256" key="1">
    <source>
        <dbReference type="SAM" id="MobiDB-lite"/>
    </source>
</evidence>
<name>H6N0L8_GORPV</name>
<evidence type="ECO:0000313" key="4">
    <source>
        <dbReference type="Proteomes" id="UP000009154"/>
    </source>
</evidence>
<keyword evidence="2" id="KW-0472">Membrane</keyword>
<dbReference type="KEGG" id="gpo:GPOL_c10600"/>
<dbReference type="EMBL" id="CP003119">
    <property type="protein sequence ID" value="AFA72122.1"/>
    <property type="molecule type" value="Genomic_DNA"/>
</dbReference>
<proteinExistence type="predicted"/>
<dbReference type="STRING" id="1112204.GPOL_c10600"/>
<evidence type="ECO:0000313" key="3">
    <source>
        <dbReference type="EMBL" id="AFA72122.1"/>
    </source>
</evidence>
<feature type="transmembrane region" description="Helical" evidence="2">
    <location>
        <begin position="89"/>
        <end position="114"/>
    </location>
</feature>
<evidence type="ECO:0000256" key="2">
    <source>
        <dbReference type="SAM" id="Phobius"/>
    </source>
</evidence>
<feature type="transmembrane region" description="Helical" evidence="2">
    <location>
        <begin position="66"/>
        <end position="83"/>
    </location>
</feature>
<feature type="region of interest" description="Disordered" evidence="1">
    <location>
        <begin position="1"/>
        <end position="29"/>
    </location>
</feature>
<protein>
    <submittedName>
        <fullName evidence="3">Uncharacterized protein</fullName>
    </submittedName>
</protein>